<keyword evidence="2" id="KW-1185">Reference proteome</keyword>
<reference evidence="1" key="3">
    <citation type="submission" date="2022-06" db="EMBL/GenBank/DDBJ databases">
        <title>Resources to Facilitate Use of the Altered Schaedler Flora (ASF) Mouse Model to Study Microbiome Function.</title>
        <authorList>
            <person name="Proctor A."/>
            <person name="Parvinroo S."/>
            <person name="Richie T."/>
            <person name="Jia X."/>
            <person name="Lee S.T.M."/>
            <person name="Karp P.D."/>
            <person name="Paley S."/>
            <person name="Kostic A.D."/>
            <person name="Pierre J.F."/>
            <person name="Wannemuehler M.J."/>
            <person name="Phillips G.J."/>
        </authorList>
    </citation>
    <scope>NUCLEOTIDE SEQUENCE</scope>
    <source>
        <strain evidence="1">ASF457</strain>
    </source>
</reference>
<reference evidence="1" key="2">
    <citation type="submission" date="2022-05" db="EMBL/GenBank/DDBJ databases">
        <authorList>
            <person name="Proctor A.L."/>
            <person name="Phillips G.J."/>
            <person name="Wannemuehler M.J."/>
        </authorList>
    </citation>
    <scope>NUCLEOTIDE SEQUENCE</scope>
    <source>
        <strain evidence="1">ASF457</strain>
    </source>
</reference>
<dbReference type="Proteomes" id="UP000017429">
    <property type="component" value="Chromosome"/>
</dbReference>
<dbReference type="AlphaFoldDB" id="V2Q1I6"/>
<dbReference type="KEGG" id="msch:N508_000995"/>
<gene>
    <name evidence="1" type="ORF">N508_000995</name>
</gene>
<sequence>MRFYSCFTDLKVIHLKGTAVFKNGIYETSDKDIITELKKDKNIQVKKSIEEIVTNVKQNPLK</sequence>
<name>V2Q1I6_9BACT</name>
<dbReference type="RefSeq" id="WP_023275292.1">
    <property type="nucleotide sequence ID" value="NZ_CP097562.1"/>
</dbReference>
<reference evidence="1" key="1">
    <citation type="journal article" date="2014" name="Genome Announc.">
        <title>Draft genome sequences of the altered schaedler flora, a defined bacterial community from gnotobiotic mice.</title>
        <authorList>
            <person name="Wannemuehler M.J."/>
            <person name="Overstreet A.M."/>
            <person name="Ward D.V."/>
            <person name="Phillips G.J."/>
        </authorList>
    </citation>
    <scope>NUCLEOTIDE SEQUENCE</scope>
    <source>
        <strain evidence="1">ASF457</strain>
    </source>
</reference>
<accession>V2Q1I6</accession>
<organism evidence="1 2">
    <name type="scientific">Mucispirillum schaedleri ASF457</name>
    <dbReference type="NCBI Taxonomy" id="1379858"/>
    <lineage>
        <taxon>Bacteria</taxon>
        <taxon>Pseudomonadati</taxon>
        <taxon>Deferribacterota</taxon>
        <taxon>Deferribacteres</taxon>
        <taxon>Deferribacterales</taxon>
        <taxon>Mucispirillaceae</taxon>
        <taxon>Mucispirillum</taxon>
    </lineage>
</organism>
<evidence type="ECO:0000313" key="1">
    <source>
        <dbReference type="EMBL" id="USF23922.1"/>
    </source>
</evidence>
<proteinExistence type="predicted"/>
<dbReference type="EMBL" id="CP097562">
    <property type="protein sequence ID" value="USF23922.1"/>
    <property type="molecule type" value="Genomic_DNA"/>
</dbReference>
<evidence type="ECO:0000313" key="2">
    <source>
        <dbReference type="Proteomes" id="UP000017429"/>
    </source>
</evidence>
<protein>
    <submittedName>
        <fullName evidence="1">Uncharacterized protein</fullName>
    </submittedName>
</protein>